<evidence type="ECO:0000256" key="2">
    <source>
        <dbReference type="ARBA" id="ARBA00023125"/>
    </source>
</evidence>
<evidence type="ECO:0000256" key="3">
    <source>
        <dbReference type="ARBA" id="ARBA00023163"/>
    </source>
</evidence>
<dbReference type="PROSITE" id="PS50977">
    <property type="entry name" value="HTH_TETR_2"/>
    <property type="match status" value="1"/>
</dbReference>
<accession>A0A164PSA1</accession>
<dbReference type="InterPro" id="IPR009057">
    <property type="entry name" value="Homeodomain-like_sf"/>
</dbReference>
<keyword evidence="1" id="KW-0805">Transcription regulation</keyword>
<dbReference type="SUPFAM" id="SSF48498">
    <property type="entry name" value="Tetracyclin repressor-like, C-terminal domain"/>
    <property type="match status" value="1"/>
</dbReference>
<reference evidence="6 7" key="1">
    <citation type="submission" date="2016-04" db="EMBL/GenBank/DDBJ databases">
        <authorList>
            <person name="Evans L.H."/>
            <person name="Alamgir A."/>
            <person name="Owens N."/>
            <person name="Weber N.D."/>
            <person name="Virtaneva K."/>
            <person name="Barbian K."/>
            <person name="Babar A."/>
            <person name="Rosenke K."/>
        </authorList>
    </citation>
    <scope>NUCLEOTIDE SEQUENCE [LARGE SCALE GENOMIC DNA]</scope>
    <source>
        <strain evidence="6 7">IFM 0406</strain>
    </source>
</reference>
<dbReference type="Proteomes" id="UP000076512">
    <property type="component" value="Unassembled WGS sequence"/>
</dbReference>
<name>A0A164PSA1_9NOCA</name>
<dbReference type="PANTHER" id="PTHR47506:SF1">
    <property type="entry name" value="HTH-TYPE TRANSCRIPTIONAL REGULATOR YJDC"/>
    <property type="match status" value="1"/>
</dbReference>
<feature type="domain" description="HTH tetR-type" evidence="5">
    <location>
        <begin position="6"/>
        <end position="66"/>
    </location>
</feature>
<sequence>MGRPRSFDTDEVVDSAMEVFWTYGYGNTSPAQLVEATGLAKGSLYNAFGSKRELFERALARYDRLGRELFTEALAQPGTTRERIGALLRALVDADLAQPIRRGCLVVNAATELAGHDAELMRALGRAEEHTIEVLRERIERGRRDGDVRADIDPRATAEFLTNTIAGLRVLARTQDAATLHRIIDTTLTIL</sequence>
<gene>
    <name evidence="6" type="ORF">AWN90_16930</name>
</gene>
<dbReference type="OrthoDB" id="9805134at2"/>
<dbReference type="Pfam" id="PF00440">
    <property type="entry name" value="TetR_N"/>
    <property type="match status" value="1"/>
</dbReference>
<dbReference type="AlphaFoldDB" id="A0A164PSA1"/>
<dbReference type="Pfam" id="PF16925">
    <property type="entry name" value="TetR_C_13"/>
    <property type="match status" value="1"/>
</dbReference>
<dbReference type="RefSeq" id="WP_067581939.1">
    <property type="nucleotide sequence ID" value="NZ_JABMCZ010000001.1"/>
</dbReference>
<evidence type="ECO:0000256" key="1">
    <source>
        <dbReference type="ARBA" id="ARBA00023015"/>
    </source>
</evidence>
<dbReference type="PANTHER" id="PTHR47506">
    <property type="entry name" value="TRANSCRIPTIONAL REGULATORY PROTEIN"/>
    <property type="match status" value="1"/>
</dbReference>
<dbReference type="Gene3D" id="1.10.357.10">
    <property type="entry name" value="Tetracycline Repressor, domain 2"/>
    <property type="match status" value="1"/>
</dbReference>
<dbReference type="InterPro" id="IPR001647">
    <property type="entry name" value="HTH_TetR"/>
</dbReference>
<dbReference type="PRINTS" id="PR00455">
    <property type="entry name" value="HTHTETR"/>
</dbReference>
<dbReference type="Gene3D" id="1.10.10.60">
    <property type="entry name" value="Homeodomain-like"/>
    <property type="match status" value="1"/>
</dbReference>
<keyword evidence="3" id="KW-0804">Transcription</keyword>
<keyword evidence="2 4" id="KW-0238">DNA-binding</keyword>
<dbReference type="SUPFAM" id="SSF46689">
    <property type="entry name" value="Homeodomain-like"/>
    <property type="match status" value="1"/>
</dbReference>
<evidence type="ECO:0000313" key="6">
    <source>
        <dbReference type="EMBL" id="KZM75996.1"/>
    </source>
</evidence>
<feature type="DNA-binding region" description="H-T-H motif" evidence="4">
    <location>
        <begin position="29"/>
        <end position="48"/>
    </location>
</feature>
<proteinExistence type="predicted"/>
<comment type="caution">
    <text evidence="6">The sequence shown here is derived from an EMBL/GenBank/DDBJ whole genome shotgun (WGS) entry which is preliminary data.</text>
</comment>
<evidence type="ECO:0000256" key="4">
    <source>
        <dbReference type="PROSITE-ProRule" id="PRU00335"/>
    </source>
</evidence>
<dbReference type="STRING" id="455432.AWN90_16930"/>
<organism evidence="6 7">
    <name type="scientific">Nocardia terpenica</name>
    <dbReference type="NCBI Taxonomy" id="455432"/>
    <lineage>
        <taxon>Bacteria</taxon>
        <taxon>Bacillati</taxon>
        <taxon>Actinomycetota</taxon>
        <taxon>Actinomycetes</taxon>
        <taxon>Mycobacteriales</taxon>
        <taxon>Nocardiaceae</taxon>
        <taxon>Nocardia</taxon>
    </lineage>
</organism>
<keyword evidence="7" id="KW-1185">Reference proteome</keyword>
<evidence type="ECO:0000313" key="7">
    <source>
        <dbReference type="Proteomes" id="UP000076512"/>
    </source>
</evidence>
<dbReference type="GO" id="GO:0003677">
    <property type="term" value="F:DNA binding"/>
    <property type="evidence" value="ECO:0007669"/>
    <property type="project" value="UniProtKB-UniRule"/>
</dbReference>
<evidence type="ECO:0000259" key="5">
    <source>
        <dbReference type="PROSITE" id="PS50977"/>
    </source>
</evidence>
<dbReference type="InterPro" id="IPR036271">
    <property type="entry name" value="Tet_transcr_reg_TetR-rel_C_sf"/>
</dbReference>
<dbReference type="EMBL" id="LWGR01000002">
    <property type="protein sequence ID" value="KZM75996.1"/>
    <property type="molecule type" value="Genomic_DNA"/>
</dbReference>
<protein>
    <submittedName>
        <fullName evidence="6">TetR family transcriptional regulator</fullName>
    </submittedName>
</protein>
<dbReference type="InterPro" id="IPR011075">
    <property type="entry name" value="TetR_C"/>
</dbReference>